<dbReference type="Gene3D" id="3.40.1400.10">
    <property type="entry name" value="Sugar-phosphate isomerase, RpiB/LacA/LacB"/>
    <property type="match status" value="1"/>
</dbReference>
<dbReference type="InterPro" id="IPR036569">
    <property type="entry name" value="RpiB_LacA_LacB_sf"/>
</dbReference>
<evidence type="ECO:0000256" key="6">
    <source>
        <dbReference type="ARBA" id="ARBA00014007"/>
    </source>
</evidence>
<feature type="region of interest" description="Disordered" evidence="9">
    <location>
        <begin position="146"/>
        <end position="167"/>
    </location>
</feature>
<comment type="pathway">
    <text evidence="2">Carbohydrate degradation; pentose phosphate pathway; D-ribose 5-phosphate from D-ribulose 5-phosphate (non-oxidative stage): step 1/1.</text>
</comment>
<sequence length="167" mass="18154">MRVYLGSDHAGFELKNHLVEWLKSAGHEPVDCGPHLYDAQDDYPPFCLRAAERTAADPGSLGIVIGGSGNGEQMAANKVKGVRAALAWSEETASLGRQHNNANVVAVGARMHTTDEATKFVETFLNTPFSGDERHVRRIDMLSSYETTGELPPIPAHHPQEPQEPQG</sequence>
<evidence type="ECO:0000256" key="2">
    <source>
        <dbReference type="ARBA" id="ARBA00004988"/>
    </source>
</evidence>
<accession>A0ABW4J5G0</accession>
<comment type="similarity">
    <text evidence="3">Belongs to the LacAB/RpiB family.</text>
</comment>
<keyword evidence="7 10" id="KW-0413">Isomerase</keyword>
<evidence type="ECO:0000256" key="8">
    <source>
        <dbReference type="ARBA" id="ARBA00032117"/>
    </source>
</evidence>
<evidence type="ECO:0000256" key="1">
    <source>
        <dbReference type="ARBA" id="ARBA00001713"/>
    </source>
</evidence>
<comment type="caution">
    <text evidence="10">The sequence shown here is derived from an EMBL/GenBank/DDBJ whole genome shotgun (WGS) entry which is preliminary data.</text>
</comment>
<dbReference type="RefSeq" id="WP_381092272.1">
    <property type="nucleotide sequence ID" value="NZ_JBHUDX010000142.1"/>
</dbReference>
<gene>
    <name evidence="10" type="ORF">ACFSL4_36185</name>
</gene>
<name>A0ABW4J5G0_9ACTN</name>
<dbReference type="EC" id="5.3.1.6" evidence="5"/>
<dbReference type="Pfam" id="PF02502">
    <property type="entry name" value="LacAB_rpiB"/>
    <property type="match status" value="1"/>
</dbReference>
<comment type="subunit">
    <text evidence="4">Homodimer.</text>
</comment>
<dbReference type="NCBIfam" id="TIGR00689">
    <property type="entry name" value="rpiB_lacA_lacB"/>
    <property type="match status" value="1"/>
</dbReference>
<evidence type="ECO:0000313" key="11">
    <source>
        <dbReference type="Proteomes" id="UP001597261"/>
    </source>
</evidence>
<evidence type="ECO:0000256" key="3">
    <source>
        <dbReference type="ARBA" id="ARBA00008754"/>
    </source>
</evidence>
<evidence type="ECO:0000256" key="9">
    <source>
        <dbReference type="SAM" id="MobiDB-lite"/>
    </source>
</evidence>
<dbReference type="PANTHER" id="PTHR30345:SF0">
    <property type="entry name" value="DNA DAMAGE-REPAIR_TOLERATION PROTEIN DRT102"/>
    <property type="match status" value="1"/>
</dbReference>
<dbReference type="InterPro" id="IPR011860">
    <property type="entry name" value="Rib-5-P_Isoase_Actino"/>
</dbReference>
<evidence type="ECO:0000313" key="10">
    <source>
        <dbReference type="EMBL" id="MFD1663460.1"/>
    </source>
</evidence>
<dbReference type="NCBIfam" id="NF004051">
    <property type="entry name" value="PRK05571.1"/>
    <property type="match status" value="1"/>
</dbReference>
<organism evidence="10 11">
    <name type="scientific">Streptomyces caeni</name>
    <dbReference type="NCBI Taxonomy" id="2307231"/>
    <lineage>
        <taxon>Bacteria</taxon>
        <taxon>Bacillati</taxon>
        <taxon>Actinomycetota</taxon>
        <taxon>Actinomycetes</taxon>
        <taxon>Kitasatosporales</taxon>
        <taxon>Streptomycetaceae</taxon>
        <taxon>Streptomyces</taxon>
    </lineage>
</organism>
<reference evidence="11" key="1">
    <citation type="journal article" date="2019" name="Int. J. Syst. Evol. Microbiol.">
        <title>The Global Catalogue of Microorganisms (GCM) 10K type strain sequencing project: providing services to taxonomists for standard genome sequencing and annotation.</title>
        <authorList>
            <consortium name="The Broad Institute Genomics Platform"/>
            <consortium name="The Broad Institute Genome Sequencing Center for Infectious Disease"/>
            <person name="Wu L."/>
            <person name="Ma J."/>
        </authorList>
    </citation>
    <scope>NUCLEOTIDE SEQUENCE [LARGE SCALE GENOMIC DNA]</scope>
    <source>
        <strain evidence="11">CGMCC 1.12470</strain>
    </source>
</reference>
<dbReference type="PANTHER" id="PTHR30345">
    <property type="entry name" value="RIBOSE-5-PHOSPHATE ISOMERASE B"/>
    <property type="match status" value="1"/>
</dbReference>
<evidence type="ECO:0000256" key="4">
    <source>
        <dbReference type="ARBA" id="ARBA00011738"/>
    </source>
</evidence>
<dbReference type="GO" id="GO:0004751">
    <property type="term" value="F:ribose-5-phosphate isomerase activity"/>
    <property type="evidence" value="ECO:0007669"/>
    <property type="project" value="UniProtKB-EC"/>
</dbReference>
<dbReference type="SUPFAM" id="SSF89623">
    <property type="entry name" value="Ribose/Galactose isomerase RpiB/AlsB"/>
    <property type="match status" value="1"/>
</dbReference>
<dbReference type="InterPro" id="IPR003500">
    <property type="entry name" value="RpiB_LacA_LacB"/>
</dbReference>
<keyword evidence="11" id="KW-1185">Reference proteome</keyword>
<evidence type="ECO:0000256" key="5">
    <source>
        <dbReference type="ARBA" id="ARBA00011959"/>
    </source>
</evidence>
<comment type="catalytic activity">
    <reaction evidence="1">
        <text>aldehydo-D-ribose 5-phosphate = D-ribulose 5-phosphate</text>
        <dbReference type="Rhea" id="RHEA:14657"/>
        <dbReference type="ChEBI" id="CHEBI:58121"/>
        <dbReference type="ChEBI" id="CHEBI:58273"/>
        <dbReference type="EC" id="5.3.1.6"/>
    </reaction>
</comment>
<dbReference type="PIRSF" id="PIRSF005384">
    <property type="entry name" value="RpiB_LacA_B"/>
    <property type="match status" value="1"/>
</dbReference>
<dbReference type="EMBL" id="JBHUDX010000142">
    <property type="protein sequence ID" value="MFD1663460.1"/>
    <property type="molecule type" value="Genomic_DNA"/>
</dbReference>
<dbReference type="Proteomes" id="UP001597261">
    <property type="component" value="Unassembled WGS sequence"/>
</dbReference>
<dbReference type="NCBIfam" id="TIGR02133">
    <property type="entry name" value="RPI_actino"/>
    <property type="match status" value="1"/>
</dbReference>
<evidence type="ECO:0000256" key="7">
    <source>
        <dbReference type="ARBA" id="ARBA00023235"/>
    </source>
</evidence>
<protein>
    <recommendedName>
        <fullName evidence="6">Ribose-5-phosphate isomerase B</fullName>
        <ecNumber evidence="5">5.3.1.6</ecNumber>
    </recommendedName>
    <alternativeName>
        <fullName evidence="8">Phosphoriboisomerase B</fullName>
    </alternativeName>
</protein>
<proteinExistence type="inferred from homology"/>